<organism evidence="2 3">
    <name type="scientific">Mesoterricola silvestris</name>
    <dbReference type="NCBI Taxonomy" id="2927979"/>
    <lineage>
        <taxon>Bacteria</taxon>
        <taxon>Pseudomonadati</taxon>
        <taxon>Acidobacteriota</taxon>
        <taxon>Holophagae</taxon>
        <taxon>Holophagales</taxon>
        <taxon>Holophagaceae</taxon>
        <taxon>Mesoterricola</taxon>
    </lineage>
</organism>
<dbReference type="EMBL" id="AP027080">
    <property type="protein sequence ID" value="BDU73496.1"/>
    <property type="molecule type" value="Genomic_DNA"/>
</dbReference>
<keyword evidence="3" id="KW-1185">Reference proteome</keyword>
<feature type="transmembrane region" description="Helical" evidence="1">
    <location>
        <begin position="33"/>
        <end position="50"/>
    </location>
</feature>
<dbReference type="AlphaFoldDB" id="A0AA48GID4"/>
<feature type="transmembrane region" description="Helical" evidence="1">
    <location>
        <begin position="174"/>
        <end position="190"/>
    </location>
</feature>
<evidence type="ECO:0000313" key="2">
    <source>
        <dbReference type="EMBL" id="BDU73496.1"/>
    </source>
</evidence>
<evidence type="ECO:0000256" key="1">
    <source>
        <dbReference type="SAM" id="Phobius"/>
    </source>
</evidence>
<dbReference type="RefSeq" id="WP_316412167.1">
    <property type="nucleotide sequence ID" value="NZ_AP027080.1"/>
</dbReference>
<name>A0AA48GID4_9BACT</name>
<evidence type="ECO:0000313" key="3">
    <source>
        <dbReference type="Proteomes" id="UP001238179"/>
    </source>
</evidence>
<feature type="transmembrane region" description="Helical" evidence="1">
    <location>
        <begin position="82"/>
        <end position="99"/>
    </location>
</feature>
<keyword evidence="1" id="KW-0812">Transmembrane</keyword>
<dbReference type="KEGG" id="msil:METEAL_26700"/>
<proteinExistence type="predicted"/>
<feature type="transmembrane region" description="Helical" evidence="1">
    <location>
        <begin position="57"/>
        <end position="76"/>
    </location>
</feature>
<protein>
    <submittedName>
        <fullName evidence="2">Uncharacterized protein</fullName>
    </submittedName>
</protein>
<gene>
    <name evidence="2" type="ORF">METEAL_26700</name>
</gene>
<accession>A0AA48GID4</accession>
<keyword evidence="1" id="KW-1133">Transmembrane helix</keyword>
<keyword evidence="1" id="KW-0472">Membrane</keyword>
<feature type="transmembrane region" description="Helical" evidence="1">
    <location>
        <begin position="145"/>
        <end position="162"/>
    </location>
</feature>
<dbReference type="Proteomes" id="UP001238179">
    <property type="component" value="Chromosome"/>
</dbReference>
<sequence>MLRRILTSVAGAAAQLALLAALAAGGIRDGLGFWILVAALLVCTLAVAWTRRPYDRARLGFLLAHLGPALLLAGLWGPAWAVIPGLACLAIGIPWMFWIKPLLKARKDKAAPPAWERLTLQGTRVLFLASGAGLALPALRREAPAPWLLASWLVLAVALHLHHVKALKGPRAQAAGLVSWALCLAAFLALR</sequence>
<reference evidence="3" key="1">
    <citation type="journal article" date="2023" name="Int. J. Syst. Evol. Microbiol.">
        <title>Mesoterricola silvestris gen. nov., sp. nov., Mesoterricola sediminis sp. nov., Geothrix oryzae sp. nov., Geothrix edaphica sp. nov., Geothrix rubra sp. nov., and Geothrix limicola sp. nov., six novel members of Acidobacteriota isolated from soils.</title>
        <authorList>
            <person name="Itoh H."/>
            <person name="Sugisawa Y."/>
            <person name="Mise K."/>
            <person name="Xu Z."/>
            <person name="Kuniyasu M."/>
            <person name="Ushijima N."/>
            <person name="Kawano K."/>
            <person name="Kobayashi E."/>
            <person name="Shiratori Y."/>
            <person name="Masuda Y."/>
            <person name="Senoo K."/>
        </authorList>
    </citation>
    <scope>NUCLEOTIDE SEQUENCE [LARGE SCALE GENOMIC DNA]</scope>
    <source>
        <strain evidence="3">W79</strain>
    </source>
</reference>